<dbReference type="FunFam" id="3.30.565.10:FF:000003">
    <property type="entry name" value="DNA mismatch repair endonuclease MutL"/>
    <property type="match status" value="1"/>
</dbReference>
<dbReference type="GO" id="GO:0030983">
    <property type="term" value="F:mismatched DNA binding"/>
    <property type="evidence" value="ECO:0007669"/>
    <property type="project" value="InterPro"/>
</dbReference>
<dbReference type="HOGENOM" id="CLU_004131_4_2_12"/>
<dbReference type="Gene3D" id="3.30.1540.20">
    <property type="entry name" value="MutL, C-terminal domain, dimerisation subdomain"/>
    <property type="match status" value="1"/>
</dbReference>
<evidence type="ECO:0000256" key="1">
    <source>
        <dbReference type="ARBA" id="ARBA00006082"/>
    </source>
</evidence>
<evidence type="ECO:0000256" key="3">
    <source>
        <dbReference type="ARBA" id="ARBA00022763"/>
    </source>
</evidence>
<dbReference type="InterPro" id="IPR037198">
    <property type="entry name" value="MutL_C_sf"/>
</dbReference>
<dbReference type="InterPro" id="IPR002099">
    <property type="entry name" value="MutL/Mlh/PMS"/>
</dbReference>
<keyword evidence="3 5" id="KW-0227">DNA damage</keyword>
<evidence type="ECO:0000256" key="5">
    <source>
        <dbReference type="HAMAP-Rule" id="MF_00149"/>
    </source>
</evidence>
<dbReference type="CDD" id="cd00782">
    <property type="entry name" value="MutL_Trans"/>
    <property type="match status" value="1"/>
</dbReference>
<feature type="domain" description="DNA mismatch repair protein S5" evidence="7">
    <location>
        <begin position="208"/>
        <end position="326"/>
    </location>
</feature>
<name>I4B927_TURPD</name>
<dbReference type="SUPFAM" id="SSF118116">
    <property type="entry name" value="DNA mismatch repair protein MutL"/>
    <property type="match status" value="1"/>
</dbReference>
<dbReference type="GO" id="GO:0005524">
    <property type="term" value="F:ATP binding"/>
    <property type="evidence" value="ECO:0007669"/>
    <property type="project" value="InterPro"/>
</dbReference>
<reference evidence="8 9" key="1">
    <citation type="submission" date="2012-06" db="EMBL/GenBank/DDBJ databases">
        <title>The complete chromosome of genome of Turneriella parva DSM 21527.</title>
        <authorList>
            <consortium name="US DOE Joint Genome Institute (JGI-PGF)"/>
            <person name="Lucas S."/>
            <person name="Han J."/>
            <person name="Lapidus A."/>
            <person name="Bruce D."/>
            <person name="Goodwin L."/>
            <person name="Pitluck S."/>
            <person name="Peters L."/>
            <person name="Kyrpides N."/>
            <person name="Mavromatis K."/>
            <person name="Ivanova N."/>
            <person name="Mikhailova N."/>
            <person name="Chertkov O."/>
            <person name="Detter J.C."/>
            <person name="Tapia R."/>
            <person name="Han C."/>
            <person name="Land M."/>
            <person name="Hauser L."/>
            <person name="Markowitz V."/>
            <person name="Cheng J.-F."/>
            <person name="Hugenholtz P."/>
            <person name="Woyke T."/>
            <person name="Wu D."/>
            <person name="Gronow S."/>
            <person name="Wellnitz S."/>
            <person name="Brambilla E."/>
            <person name="Klenk H.-P."/>
            <person name="Eisen J.A."/>
        </authorList>
    </citation>
    <scope>NUCLEOTIDE SEQUENCE [LARGE SCALE GENOMIC DNA]</scope>
    <source>
        <strain evidence="9">ATCC BAA-1111 / DSM 21527 / NCTC 11395 / H</strain>
    </source>
</reference>
<dbReference type="PROSITE" id="PS00058">
    <property type="entry name" value="DNA_MISMATCH_REPAIR_1"/>
    <property type="match status" value="1"/>
</dbReference>
<dbReference type="Gene3D" id="3.30.230.10">
    <property type="match status" value="1"/>
</dbReference>
<dbReference type="Pfam" id="PF08676">
    <property type="entry name" value="MutL_C"/>
    <property type="match status" value="1"/>
</dbReference>
<dbReference type="SMART" id="SM00853">
    <property type="entry name" value="MutL_C"/>
    <property type="match status" value="1"/>
</dbReference>
<dbReference type="Gene3D" id="3.30.565.10">
    <property type="entry name" value="Histidine kinase-like ATPase, C-terminal domain"/>
    <property type="match status" value="1"/>
</dbReference>
<dbReference type="Gene3D" id="3.30.1370.100">
    <property type="entry name" value="MutL, C-terminal domain, regulatory subdomain"/>
    <property type="match status" value="1"/>
</dbReference>
<dbReference type="PANTHER" id="PTHR10073:SF12">
    <property type="entry name" value="DNA MISMATCH REPAIR PROTEIN MLH1"/>
    <property type="match status" value="1"/>
</dbReference>
<dbReference type="GO" id="GO:0140664">
    <property type="term" value="F:ATP-dependent DNA damage sensor activity"/>
    <property type="evidence" value="ECO:0007669"/>
    <property type="project" value="InterPro"/>
</dbReference>
<protein>
    <recommendedName>
        <fullName evidence="2 5">DNA mismatch repair protein MutL</fullName>
    </recommendedName>
</protein>
<dbReference type="GO" id="GO:0006298">
    <property type="term" value="P:mismatch repair"/>
    <property type="evidence" value="ECO:0007669"/>
    <property type="project" value="UniProtKB-UniRule"/>
</dbReference>
<dbReference type="RefSeq" id="WP_014804284.1">
    <property type="nucleotide sequence ID" value="NC_018020.1"/>
</dbReference>
<dbReference type="STRING" id="869212.Turpa_3145"/>
<dbReference type="InterPro" id="IPR014762">
    <property type="entry name" value="DNA_mismatch_repair_CS"/>
</dbReference>
<dbReference type="InterPro" id="IPR020667">
    <property type="entry name" value="DNA_mismatch_repair_MutL"/>
</dbReference>
<dbReference type="GO" id="GO:0032300">
    <property type="term" value="C:mismatch repair complex"/>
    <property type="evidence" value="ECO:0007669"/>
    <property type="project" value="InterPro"/>
</dbReference>
<dbReference type="CDD" id="cd16926">
    <property type="entry name" value="HATPase_MutL-MLH-PMS-like"/>
    <property type="match status" value="1"/>
</dbReference>
<dbReference type="OrthoDB" id="9763467at2"/>
<dbReference type="NCBIfam" id="TIGR00585">
    <property type="entry name" value="mutl"/>
    <property type="match status" value="1"/>
</dbReference>
<dbReference type="Proteomes" id="UP000006048">
    <property type="component" value="Chromosome"/>
</dbReference>
<evidence type="ECO:0000313" key="9">
    <source>
        <dbReference type="Proteomes" id="UP000006048"/>
    </source>
</evidence>
<comment type="similarity">
    <text evidence="1 5">Belongs to the DNA mismatch repair MutL/HexB family.</text>
</comment>
<dbReference type="SUPFAM" id="SSF55874">
    <property type="entry name" value="ATPase domain of HSP90 chaperone/DNA topoisomerase II/histidine kinase"/>
    <property type="match status" value="1"/>
</dbReference>
<evidence type="ECO:0000313" key="8">
    <source>
        <dbReference type="EMBL" id="AFM13784.1"/>
    </source>
</evidence>
<dbReference type="InterPro" id="IPR036890">
    <property type="entry name" value="HATPase_C_sf"/>
</dbReference>
<dbReference type="HAMAP" id="MF_00149">
    <property type="entry name" value="DNA_mis_repair"/>
    <property type="match status" value="1"/>
</dbReference>
<proteinExistence type="inferred from homology"/>
<dbReference type="SMART" id="SM01340">
    <property type="entry name" value="DNA_mis_repair"/>
    <property type="match status" value="1"/>
</dbReference>
<organism evidence="8 9">
    <name type="scientific">Turneriella parva (strain ATCC BAA-1111 / DSM 21527 / NCTC 11395 / H)</name>
    <name type="common">Leptospira parva</name>
    <dbReference type="NCBI Taxonomy" id="869212"/>
    <lineage>
        <taxon>Bacteria</taxon>
        <taxon>Pseudomonadati</taxon>
        <taxon>Spirochaetota</taxon>
        <taxon>Spirochaetia</taxon>
        <taxon>Leptospirales</taxon>
        <taxon>Leptospiraceae</taxon>
        <taxon>Turneriella</taxon>
    </lineage>
</organism>
<accession>I4B927</accession>
<sequence length="584" mass="64622">MSRIQKLDAALIAQIAAGEVIESPAAIVKELVENALDAGATSIDIRVLGDGFDEIQVRDNGTGIVAADLELAVTSFATSKISSLEDLLKARTMGFRGEALGSIASVSRLTIESRSKAEEHGSSIQVDEHGRQIAPAAIDAGTRVVVRDLFYNVPVRRDYYQNVAKTRKQLSEMFIALAVASPGVAFRYDNAIDEPVVLSRQAAVIGRMQGIWGEKIAQDVMPLYHEVNGIALEGYISRFYFYRTHASDVRFWVNRRPVVYKPLVMLLRNAYGELMPKGRFPFAALFLSLPETEVDVNVHPQKREVRFRDEKRVLSLLRDAFHRTISEGGGIAAHSMVRMPGNMPATAGLSREEPPDQRDATAFHLPLFEKAPENFTEAGAELSASAQARPAVPQNLVLHSRIFNTFIVATNDEGLFLIDQHTAHERINYERFLRRLAEKRDMAQQLATPVALGIAAPDRGRILAKRDTLAVMGFMLEDLGPAGLALTSVPSYLDPGEEGDALQKAVAIIEHDEEADSAVLFDQLAKDLSCRHAIRKGETASLTDFAELIDQLRRCASPLRCPHGRPTIVRIDEREIFSYFKRQV</sequence>
<dbReference type="InterPro" id="IPR042120">
    <property type="entry name" value="MutL_C_dimsub"/>
</dbReference>
<dbReference type="Pfam" id="PF13589">
    <property type="entry name" value="HATPase_c_3"/>
    <property type="match status" value="1"/>
</dbReference>
<dbReference type="SUPFAM" id="SSF54211">
    <property type="entry name" value="Ribosomal protein S5 domain 2-like"/>
    <property type="match status" value="1"/>
</dbReference>
<dbReference type="PATRIC" id="fig|869212.3.peg.3174"/>
<gene>
    <name evidence="5" type="primary">mutL</name>
    <name evidence="8" type="ordered locus">Turpa_3145</name>
</gene>
<dbReference type="InterPro" id="IPR020568">
    <property type="entry name" value="Ribosomal_Su5_D2-typ_SF"/>
</dbReference>
<keyword evidence="4 5" id="KW-0234">DNA repair</keyword>
<dbReference type="Pfam" id="PF01119">
    <property type="entry name" value="DNA_mis_repair"/>
    <property type="match status" value="1"/>
</dbReference>
<feature type="domain" description="MutL C-terminal dimerisation" evidence="6">
    <location>
        <begin position="398"/>
        <end position="540"/>
    </location>
</feature>
<dbReference type="GO" id="GO:0016887">
    <property type="term" value="F:ATP hydrolysis activity"/>
    <property type="evidence" value="ECO:0007669"/>
    <property type="project" value="InterPro"/>
</dbReference>
<dbReference type="EMBL" id="CP002959">
    <property type="protein sequence ID" value="AFM13784.1"/>
    <property type="molecule type" value="Genomic_DNA"/>
</dbReference>
<dbReference type="InterPro" id="IPR014721">
    <property type="entry name" value="Ribsml_uS5_D2-typ_fold_subgr"/>
</dbReference>
<dbReference type="InterPro" id="IPR013507">
    <property type="entry name" value="DNA_mismatch_S5_2-like"/>
</dbReference>
<evidence type="ECO:0000259" key="6">
    <source>
        <dbReference type="SMART" id="SM00853"/>
    </source>
</evidence>
<dbReference type="InterPro" id="IPR014790">
    <property type="entry name" value="MutL_C"/>
</dbReference>
<dbReference type="InterPro" id="IPR042121">
    <property type="entry name" value="MutL_C_regsub"/>
</dbReference>
<dbReference type="InterPro" id="IPR038973">
    <property type="entry name" value="MutL/Mlh/Pms-like"/>
</dbReference>
<evidence type="ECO:0000256" key="2">
    <source>
        <dbReference type="ARBA" id="ARBA00021975"/>
    </source>
</evidence>
<evidence type="ECO:0000259" key="7">
    <source>
        <dbReference type="SMART" id="SM01340"/>
    </source>
</evidence>
<dbReference type="AlphaFoldDB" id="I4B927"/>
<dbReference type="PANTHER" id="PTHR10073">
    <property type="entry name" value="DNA MISMATCH REPAIR PROTEIN MLH, PMS, MUTL"/>
    <property type="match status" value="1"/>
</dbReference>
<evidence type="ECO:0000256" key="4">
    <source>
        <dbReference type="ARBA" id="ARBA00023204"/>
    </source>
</evidence>
<keyword evidence="9" id="KW-1185">Reference proteome</keyword>
<dbReference type="KEGG" id="tpx:Turpa_3145"/>
<comment type="function">
    <text evidence="5">This protein is involved in the repair of mismatches in DNA. It is required for dam-dependent methyl-directed DNA mismatch repair. May act as a 'molecular matchmaker', a protein that promotes the formation of a stable complex between two or more DNA-binding proteins in an ATP-dependent manner without itself being part of a final effector complex.</text>
</comment>